<keyword evidence="2" id="KW-1185">Reference proteome</keyword>
<evidence type="ECO:0000313" key="1">
    <source>
        <dbReference type="EMBL" id="BAT61474.1"/>
    </source>
</evidence>
<dbReference type="AlphaFoldDB" id="A0A0S3PZY3"/>
<reference evidence="1 2" key="1">
    <citation type="submission" date="2015-08" db="EMBL/GenBank/DDBJ databases">
        <title>Investigation of the bacterial diversity of lava forest soil.</title>
        <authorList>
            <person name="Lee J.S."/>
        </authorList>
    </citation>
    <scope>NUCLEOTIDE SEQUENCE [LARGE SCALE GENOMIC DNA]</scope>
    <source>
        <strain evidence="1 2">GJW-30</strain>
    </source>
</reference>
<gene>
    <name evidence="1" type="ORF">GJW-30_1_04031</name>
</gene>
<organism evidence="1 2">
    <name type="scientific">Variibacter gotjawalensis</name>
    <dbReference type="NCBI Taxonomy" id="1333996"/>
    <lineage>
        <taxon>Bacteria</taxon>
        <taxon>Pseudomonadati</taxon>
        <taxon>Pseudomonadota</taxon>
        <taxon>Alphaproteobacteria</taxon>
        <taxon>Hyphomicrobiales</taxon>
        <taxon>Nitrobacteraceae</taxon>
        <taxon>Variibacter</taxon>
    </lineage>
</organism>
<dbReference type="KEGG" id="vgo:GJW-30_1_04031"/>
<sequence>MSGDGDRKHAKFWQAAKQRGLDDLTVIFEDKFGQFASAHVSAEKPAIERLHAEEDGEAQGN</sequence>
<dbReference type="RefSeq" id="WP_096358167.1">
    <property type="nucleotide sequence ID" value="NZ_AP014946.1"/>
</dbReference>
<protein>
    <submittedName>
        <fullName evidence="1">Uncharacterized protein</fullName>
    </submittedName>
</protein>
<name>A0A0S3PZY3_9BRAD</name>
<evidence type="ECO:0000313" key="2">
    <source>
        <dbReference type="Proteomes" id="UP000236884"/>
    </source>
</evidence>
<dbReference type="EMBL" id="AP014946">
    <property type="protein sequence ID" value="BAT61474.1"/>
    <property type="molecule type" value="Genomic_DNA"/>
</dbReference>
<dbReference type="Proteomes" id="UP000236884">
    <property type="component" value="Chromosome"/>
</dbReference>
<accession>A0A0S3PZY3</accession>
<proteinExistence type="predicted"/>